<dbReference type="GO" id="GO:0003700">
    <property type="term" value="F:DNA-binding transcription factor activity"/>
    <property type="evidence" value="ECO:0007669"/>
    <property type="project" value="InterPro"/>
</dbReference>
<protein>
    <submittedName>
        <fullName evidence="5">Helix-turn-helix domain-containing protein</fullName>
    </submittedName>
</protein>
<dbReference type="Proteomes" id="UP000431901">
    <property type="component" value="Unassembled WGS sequence"/>
</dbReference>
<dbReference type="PROSITE" id="PS00041">
    <property type="entry name" value="HTH_ARAC_FAMILY_1"/>
    <property type="match status" value="1"/>
</dbReference>
<comment type="caution">
    <text evidence="5">The sequence shown here is derived from an EMBL/GenBank/DDBJ whole genome shotgun (WGS) entry which is preliminary data.</text>
</comment>
<dbReference type="InterPro" id="IPR018062">
    <property type="entry name" value="HTH_AraC-typ_CS"/>
</dbReference>
<organism evidence="5 6">
    <name type="scientific">Actinomadura rayongensis</name>
    <dbReference type="NCBI Taxonomy" id="1429076"/>
    <lineage>
        <taxon>Bacteria</taxon>
        <taxon>Bacillati</taxon>
        <taxon>Actinomycetota</taxon>
        <taxon>Actinomycetes</taxon>
        <taxon>Streptosporangiales</taxon>
        <taxon>Thermomonosporaceae</taxon>
        <taxon>Actinomadura</taxon>
    </lineage>
</organism>
<dbReference type="InterPro" id="IPR018060">
    <property type="entry name" value="HTH_AraC"/>
</dbReference>
<evidence type="ECO:0000313" key="5">
    <source>
        <dbReference type="EMBL" id="MXQ67022.1"/>
    </source>
</evidence>
<evidence type="ECO:0000313" key="6">
    <source>
        <dbReference type="Proteomes" id="UP000431901"/>
    </source>
</evidence>
<dbReference type="AlphaFoldDB" id="A0A6I4WK78"/>
<evidence type="ECO:0000256" key="3">
    <source>
        <dbReference type="ARBA" id="ARBA00023163"/>
    </source>
</evidence>
<feature type="domain" description="HTH araC/xylS-type" evidence="4">
    <location>
        <begin position="196"/>
        <end position="297"/>
    </location>
</feature>
<name>A0A6I4WK78_9ACTN</name>
<proteinExistence type="predicted"/>
<keyword evidence="2" id="KW-0238">DNA-binding</keyword>
<dbReference type="PANTHER" id="PTHR46796">
    <property type="entry name" value="HTH-TYPE TRANSCRIPTIONAL ACTIVATOR RHAS-RELATED"/>
    <property type="match status" value="1"/>
</dbReference>
<dbReference type="SUPFAM" id="SSF46689">
    <property type="entry name" value="Homeodomain-like"/>
    <property type="match status" value="2"/>
</dbReference>
<dbReference type="InterPro" id="IPR050204">
    <property type="entry name" value="AraC_XylS_family_regulators"/>
</dbReference>
<keyword evidence="3" id="KW-0804">Transcription</keyword>
<evidence type="ECO:0000259" key="4">
    <source>
        <dbReference type="PROSITE" id="PS01124"/>
    </source>
</evidence>
<dbReference type="EMBL" id="WUTW01000005">
    <property type="protein sequence ID" value="MXQ67022.1"/>
    <property type="molecule type" value="Genomic_DNA"/>
</dbReference>
<dbReference type="GO" id="GO:0043565">
    <property type="term" value="F:sequence-specific DNA binding"/>
    <property type="evidence" value="ECO:0007669"/>
    <property type="project" value="InterPro"/>
</dbReference>
<dbReference type="InterPro" id="IPR009057">
    <property type="entry name" value="Homeodomain-like_sf"/>
</dbReference>
<dbReference type="SMART" id="SM00342">
    <property type="entry name" value="HTH_ARAC"/>
    <property type="match status" value="1"/>
</dbReference>
<keyword evidence="6" id="KW-1185">Reference proteome</keyword>
<dbReference type="PROSITE" id="PS01124">
    <property type="entry name" value="HTH_ARAC_FAMILY_2"/>
    <property type="match status" value="1"/>
</dbReference>
<dbReference type="OrthoDB" id="5464689at2"/>
<dbReference type="Gene3D" id="1.10.10.60">
    <property type="entry name" value="Homeodomain-like"/>
    <property type="match status" value="1"/>
</dbReference>
<reference evidence="5 6" key="1">
    <citation type="submission" date="2019-12" db="EMBL/GenBank/DDBJ databases">
        <title>Nocardia macrotermitis sp. nov. and Nocardia aurantia sp. nov., isolated from the gut of the fungus growing-termite Macrotermes natalensis.</title>
        <authorList>
            <person name="Christine B."/>
            <person name="Rene B."/>
        </authorList>
    </citation>
    <scope>NUCLEOTIDE SEQUENCE [LARGE SCALE GENOMIC DNA]</scope>
    <source>
        <strain evidence="5 6">DSM 102126</strain>
    </source>
</reference>
<keyword evidence="1" id="KW-0805">Transcription regulation</keyword>
<evidence type="ECO:0000256" key="2">
    <source>
        <dbReference type="ARBA" id="ARBA00023125"/>
    </source>
</evidence>
<dbReference type="PANTHER" id="PTHR46796:SF12">
    <property type="entry name" value="HTH-TYPE DNA-BINDING TRANSCRIPTIONAL ACTIVATOR EUTR"/>
    <property type="match status" value="1"/>
</dbReference>
<accession>A0A6I4WK78</accession>
<gene>
    <name evidence="5" type="ORF">GQ466_23680</name>
</gene>
<dbReference type="RefSeq" id="WP_161105185.1">
    <property type="nucleotide sequence ID" value="NZ_JBHLYI010000003.1"/>
</dbReference>
<evidence type="ECO:0000256" key="1">
    <source>
        <dbReference type="ARBA" id="ARBA00023015"/>
    </source>
</evidence>
<sequence length="301" mass="33319">MGHDLHAVEPGKRLNGSVNGLTIGSVSLVWVRYGGAGVVVETPPTQGEFAMCAPGDPMEYHSNSRRGVAGGSLVLSHEEKMRMKPHPQLGCLVIATSTGRLTDHLRDYLGVEHPLRGRPLRFDSVEGPAVMSRTFVDRTWRQVCSMLDHISEDGIHPFAARNFEEAILNALLLGLPNTATPHLGMTGHSSRSDSAKFVWEWLEAHHQQPIGVADIAAAAGVSIRQLQVVCKEHWGQTPVQLLRGIRLDHARREILSGRSEFRRIGDVARAAGYVHMSRFAAHYKRRFGETPSQTLQRIRTR</sequence>
<dbReference type="Pfam" id="PF12833">
    <property type="entry name" value="HTH_18"/>
    <property type="match status" value="1"/>
</dbReference>